<protein>
    <submittedName>
        <fullName evidence="1">Uncharacterized protein</fullName>
    </submittedName>
</protein>
<dbReference type="RefSeq" id="WP_163991932.1">
    <property type="nucleotide sequence ID" value="NZ_WUEY01000019.1"/>
</dbReference>
<accession>A0A6L9UC62</accession>
<dbReference type="Proteomes" id="UP000483035">
    <property type="component" value="Unassembled WGS sequence"/>
</dbReference>
<evidence type="ECO:0000313" key="1">
    <source>
        <dbReference type="EMBL" id="NEI73523.1"/>
    </source>
</evidence>
<organism evidence="1 2">
    <name type="scientific">Rhizobium lusitanum</name>
    <dbReference type="NCBI Taxonomy" id="293958"/>
    <lineage>
        <taxon>Bacteria</taxon>
        <taxon>Pseudomonadati</taxon>
        <taxon>Pseudomonadota</taxon>
        <taxon>Alphaproteobacteria</taxon>
        <taxon>Hyphomicrobiales</taxon>
        <taxon>Rhizobiaceae</taxon>
        <taxon>Rhizobium/Agrobacterium group</taxon>
        <taxon>Rhizobium</taxon>
    </lineage>
</organism>
<dbReference type="AlphaFoldDB" id="A0A6L9UC62"/>
<gene>
    <name evidence="1" type="ORF">GR212_28620</name>
</gene>
<name>A0A6L9UC62_9HYPH</name>
<reference evidence="1 2" key="1">
    <citation type="submission" date="2019-12" db="EMBL/GenBank/DDBJ databases">
        <title>Rhizobium genotypes associated with high levels of biological nitrogen fixation by grain legumes in a temperate-maritime cropping system.</title>
        <authorList>
            <person name="Maluk M."/>
            <person name="Francesc Ferrando Molina F."/>
            <person name="Lopez Del Egido L."/>
            <person name="Lafos M."/>
            <person name="Langarica-Fuentes A."/>
            <person name="Gebre Yohannes G."/>
            <person name="Young M.W."/>
            <person name="Martin P."/>
            <person name="Gantlett R."/>
            <person name="Kenicer G."/>
            <person name="Hawes C."/>
            <person name="Begg G.S."/>
            <person name="Quilliam R.S."/>
            <person name="Squire G.R."/>
            <person name="Poole P.S."/>
            <person name="Young P.W."/>
            <person name="Iannetta P.M."/>
            <person name="James E.K."/>
        </authorList>
    </citation>
    <scope>NUCLEOTIDE SEQUENCE [LARGE SCALE GENOMIC DNA]</scope>
    <source>
        <strain evidence="1 2">JHI1118</strain>
    </source>
</reference>
<proteinExistence type="predicted"/>
<dbReference type="EMBL" id="WUEY01000019">
    <property type="protein sequence ID" value="NEI73523.1"/>
    <property type="molecule type" value="Genomic_DNA"/>
</dbReference>
<sequence>MTGVINWFGRKYVLSLRRDKRRKMLLTVAKGDTIPDDAWFHGLPYVPASAEMAITTKFKAWCSGGGGMVRSDLLTILCP</sequence>
<evidence type="ECO:0000313" key="2">
    <source>
        <dbReference type="Proteomes" id="UP000483035"/>
    </source>
</evidence>
<comment type="caution">
    <text evidence="1">The sequence shown here is derived from an EMBL/GenBank/DDBJ whole genome shotgun (WGS) entry which is preliminary data.</text>
</comment>